<proteinExistence type="predicted"/>
<organism evidence="2 3">
    <name type="scientific">Luteolibacter yonseiensis</name>
    <dbReference type="NCBI Taxonomy" id="1144680"/>
    <lineage>
        <taxon>Bacteria</taxon>
        <taxon>Pseudomonadati</taxon>
        <taxon>Verrucomicrobiota</taxon>
        <taxon>Verrucomicrobiia</taxon>
        <taxon>Verrucomicrobiales</taxon>
        <taxon>Verrucomicrobiaceae</taxon>
        <taxon>Luteolibacter</taxon>
    </lineage>
</organism>
<dbReference type="AlphaFoldDB" id="A0A934R7L6"/>
<evidence type="ECO:0008006" key="4">
    <source>
        <dbReference type="Google" id="ProtNLM"/>
    </source>
</evidence>
<name>A0A934R7L6_9BACT</name>
<keyword evidence="1" id="KW-1133">Transmembrane helix</keyword>
<keyword evidence="3" id="KW-1185">Reference proteome</keyword>
<gene>
    <name evidence="2" type="ORF">JIN84_17520</name>
</gene>
<keyword evidence="1" id="KW-0472">Membrane</keyword>
<evidence type="ECO:0000313" key="3">
    <source>
        <dbReference type="Proteomes" id="UP000600139"/>
    </source>
</evidence>
<dbReference type="RefSeq" id="WP_200352365.1">
    <property type="nucleotide sequence ID" value="NZ_BAABHZ010000001.1"/>
</dbReference>
<dbReference type="EMBL" id="JAENIK010000012">
    <property type="protein sequence ID" value="MBK1817423.1"/>
    <property type="molecule type" value="Genomic_DNA"/>
</dbReference>
<reference evidence="2" key="1">
    <citation type="submission" date="2021-01" db="EMBL/GenBank/DDBJ databases">
        <title>Modified the classification status of verrucomicrobia.</title>
        <authorList>
            <person name="Feng X."/>
        </authorList>
    </citation>
    <scope>NUCLEOTIDE SEQUENCE</scope>
    <source>
        <strain evidence="2">JCM 18052</strain>
    </source>
</reference>
<evidence type="ECO:0000313" key="2">
    <source>
        <dbReference type="EMBL" id="MBK1817423.1"/>
    </source>
</evidence>
<accession>A0A934R7L6</accession>
<sequence>MNLTDHARRVTSSRKGKWIVGCLAVAIIGWWAGNSLIASGLEKSLTSGAAKRGMLLEWKTSSWDPWRGLHLTGLRLSERADGGSAIAELENLNLDLPLGQLFAGSARETRWSVKDSNVVLRDTAGTVNLERVSLEIRASNGEIKVLSFKGGKEGLRTDLTGKIIFSRFRTSPSVHRALDLRPVRATLATLDVRRETGTFHVTGNFTVDLRNGERHWLANLAGTGRDLEWKGVRWTSANARATMSSTVSEIRYDLATANGFTQGNVSKAGWHDSPFTFKGELGDSKGHKDEYHGNHHNRVLTVQGLEGEADLFLLSQDIPALAPLRPRGVSFETFPMVDLRGLIFDFSSGTPRWSFDSLAVRTKENVTITADGKDLELRDLSVDATHDGDRLVVRKSTAGVFNGRVNLAGTYRDGGLRDARIGIESIKLAEIKQMIGTGKKRSGPGVLSADYRGDIDFRTKLADGKGTMRLENAPVLEVPLLDQVYDIFMELIPGVKRADEGTFDAGFRVRGKTVEVTDFEARGGSLTVTAVGTVDLDAHRVSGRARGKLVGLPGVVTSPLSRLLEMEVAGPYEDIRVKPLGPAKLASNTASGVVGVAVDTIEETGKVMGTVLAEGVKLPFRLFQQDEDDGKKAD</sequence>
<evidence type="ECO:0000256" key="1">
    <source>
        <dbReference type="SAM" id="Phobius"/>
    </source>
</evidence>
<dbReference type="Proteomes" id="UP000600139">
    <property type="component" value="Unassembled WGS sequence"/>
</dbReference>
<comment type="caution">
    <text evidence="2">The sequence shown here is derived from an EMBL/GenBank/DDBJ whole genome shotgun (WGS) entry which is preliminary data.</text>
</comment>
<feature type="transmembrane region" description="Helical" evidence="1">
    <location>
        <begin position="18"/>
        <end position="37"/>
    </location>
</feature>
<protein>
    <recommendedName>
        <fullName evidence="4">AsmA-like C-terminal domain-containing protein</fullName>
    </recommendedName>
</protein>
<keyword evidence="1" id="KW-0812">Transmembrane</keyword>